<dbReference type="InterPro" id="IPR037523">
    <property type="entry name" value="VOC_core"/>
</dbReference>
<keyword evidence="10" id="KW-0067">ATP-binding</keyword>
<evidence type="ECO:0000256" key="2">
    <source>
        <dbReference type="ARBA" id="ARBA00022490"/>
    </source>
</evidence>
<keyword evidence="5" id="KW-0547">Nucleotide-binding</keyword>
<dbReference type="InterPro" id="IPR003439">
    <property type="entry name" value="ABC_transporter-like_ATP-bd"/>
</dbReference>
<keyword evidence="8" id="KW-0863">Zinc-finger</keyword>
<keyword evidence="11" id="KW-0267">Excision nuclease</keyword>
<dbReference type="GO" id="GO:0006289">
    <property type="term" value="P:nucleotide-excision repair"/>
    <property type="evidence" value="ECO:0007669"/>
    <property type="project" value="InterPro"/>
</dbReference>
<dbReference type="SUPFAM" id="SSF54593">
    <property type="entry name" value="Glyoxalase/Bleomycin resistance protein/Dihydroxybiphenyl dioxygenase"/>
    <property type="match status" value="1"/>
</dbReference>
<keyword evidence="9" id="KW-0862">Zinc</keyword>
<protein>
    <recommendedName>
        <fullName evidence="16">UvrABC system protein A</fullName>
    </recommendedName>
    <alternativeName>
        <fullName evidence="17">Excinuclease ABC subunit A</fullName>
    </alternativeName>
</protein>
<evidence type="ECO:0000313" key="20">
    <source>
        <dbReference type="EMBL" id="VEB42228.1"/>
    </source>
</evidence>
<accession>A0A3S4LH75</accession>
<dbReference type="GO" id="GO:0008270">
    <property type="term" value="F:zinc ion binding"/>
    <property type="evidence" value="ECO:0007669"/>
    <property type="project" value="UniProtKB-KW"/>
</dbReference>
<organism evidence="20 21">
    <name type="scientific">Chromobacterium violaceum</name>
    <dbReference type="NCBI Taxonomy" id="536"/>
    <lineage>
        <taxon>Bacteria</taxon>
        <taxon>Pseudomonadati</taxon>
        <taxon>Pseudomonadota</taxon>
        <taxon>Betaproteobacteria</taxon>
        <taxon>Neisseriales</taxon>
        <taxon>Chromobacteriaceae</taxon>
        <taxon>Chromobacterium</taxon>
    </lineage>
</organism>
<dbReference type="GO" id="GO:0009432">
    <property type="term" value="P:SOS response"/>
    <property type="evidence" value="ECO:0007669"/>
    <property type="project" value="UniProtKB-KW"/>
</dbReference>
<evidence type="ECO:0000256" key="11">
    <source>
        <dbReference type="ARBA" id="ARBA00022881"/>
    </source>
</evidence>
<dbReference type="Gene3D" id="3.10.180.10">
    <property type="entry name" value="2,3-Dihydroxybiphenyl 1,2-Dioxygenase, domain 1"/>
    <property type="match status" value="1"/>
</dbReference>
<dbReference type="CDD" id="cd03271">
    <property type="entry name" value="ABC_UvrA_II"/>
    <property type="match status" value="1"/>
</dbReference>
<dbReference type="GO" id="GO:0003677">
    <property type="term" value="F:DNA binding"/>
    <property type="evidence" value="ECO:0007669"/>
    <property type="project" value="UniProtKB-KW"/>
</dbReference>
<dbReference type="FunFam" id="1.20.1580.10:FF:000002">
    <property type="entry name" value="UvrABC system protein A"/>
    <property type="match status" value="1"/>
</dbReference>
<evidence type="ECO:0000256" key="5">
    <source>
        <dbReference type="ARBA" id="ARBA00022741"/>
    </source>
</evidence>
<keyword evidence="13" id="KW-0234">DNA repair</keyword>
<evidence type="ECO:0000256" key="6">
    <source>
        <dbReference type="ARBA" id="ARBA00022763"/>
    </source>
</evidence>
<dbReference type="PANTHER" id="PTHR43152:SF3">
    <property type="entry name" value="UVRABC SYSTEM PROTEIN A"/>
    <property type="match status" value="1"/>
</dbReference>
<keyword evidence="2" id="KW-0963">Cytoplasm</keyword>
<dbReference type="PROSITE" id="PS50893">
    <property type="entry name" value="ABC_TRANSPORTER_2"/>
    <property type="match status" value="1"/>
</dbReference>
<dbReference type="GO" id="GO:0004518">
    <property type="term" value="F:nuclease activity"/>
    <property type="evidence" value="ECO:0007669"/>
    <property type="project" value="UniProtKB-KW"/>
</dbReference>
<name>A0A3S4LH75_CHRVL</name>
<dbReference type="Pfam" id="PF17760">
    <property type="entry name" value="UvrA_inter"/>
    <property type="match status" value="1"/>
</dbReference>
<keyword evidence="14" id="KW-0742">SOS response</keyword>
<evidence type="ECO:0000313" key="21">
    <source>
        <dbReference type="Proteomes" id="UP000275777"/>
    </source>
</evidence>
<evidence type="ECO:0000256" key="3">
    <source>
        <dbReference type="ARBA" id="ARBA00022723"/>
    </source>
</evidence>
<dbReference type="GO" id="GO:0005737">
    <property type="term" value="C:cytoplasm"/>
    <property type="evidence" value="ECO:0007669"/>
    <property type="project" value="UniProtKB-SubCell"/>
</dbReference>
<comment type="subcellular location">
    <subcellularLocation>
        <location evidence="1">Cytoplasm</location>
    </subcellularLocation>
</comment>
<evidence type="ECO:0000256" key="1">
    <source>
        <dbReference type="ARBA" id="ARBA00004496"/>
    </source>
</evidence>
<dbReference type="InterPro" id="IPR017871">
    <property type="entry name" value="ABC_transporter-like_CS"/>
</dbReference>
<dbReference type="GO" id="GO:0005524">
    <property type="term" value="F:ATP binding"/>
    <property type="evidence" value="ECO:0007669"/>
    <property type="project" value="UniProtKB-KW"/>
</dbReference>
<evidence type="ECO:0000256" key="17">
    <source>
        <dbReference type="ARBA" id="ARBA00042156"/>
    </source>
</evidence>
<evidence type="ECO:0000256" key="15">
    <source>
        <dbReference type="ARBA" id="ARBA00038000"/>
    </source>
</evidence>
<evidence type="ECO:0000259" key="18">
    <source>
        <dbReference type="PROSITE" id="PS50893"/>
    </source>
</evidence>
<dbReference type="Pfam" id="PF00903">
    <property type="entry name" value="Glyoxalase"/>
    <property type="match status" value="1"/>
</dbReference>
<dbReference type="GO" id="GO:0009380">
    <property type="term" value="C:excinuclease repair complex"/>
    <property type="evidence" value="ECO:0007669"/>
    <property type="project" value="InterPro"/>
</dbReference>
<keyword evidence="12" id="KW-0238">DNA-binding</keyword>
<dbReference type="Pfam" id="PF17755">
    <property type="entry name" value="UvrA_DNA-bind"/>
    <property type="match status" value="1"/>
</dbReference>
<keyword evidence="7" id="KW-0228">DNA excision</keyword>
<evidence type="ECO:0000256" key="9">
    <source>
        <dbReference type="ARBA" id="ARBA00022833"/>
    </source>
</evidence>
<dbReference type="PROSITE" id="PS00211">
    <property type="entry name" value="ABC_TRANSPORTER_1"/>
    <property type="match status" value="2"/>
</dbReference>
<evidence type="ECO:0000256" key="12">
    <source>
        <dbReference type="ARBA" id="ARBA00023125"/>
    </source>
</evidence>
<dbReference type="Gene3D" id="3.40.50.300">
    <property type="entry name" value="P-loop containing nucleotide triphosphate hydrolases"/>
    <property type="match status" value="3"/>
</dbReference>
<dbReference type="NCBIfam" id="NF001503">
    <property type="entry name" value="PRK00349.1"/>
    <property type="match status" value="1"/>
</dbReference>
<dbReference type="InterPro" id="IPR029068">
    <property type="entry name" value="Glyas_Bleomycin-R_OHBP_Dase"/>
</dbReference>
<dbReference type="SUPFAM" id="SSF52540">
    <property type="entry name" value="P-loop containing nucleoside triphosphate hydrolases"/>
    <property type="match status" value="2"/>
</dbReference>
<evidence type="ECO:0000256" key="4">
    <source>
        <dbReference type="ARBA" id="ARBA00022737"/>
    </source>
</evidence>
<dbReference type="EMBL" id="LR134182">
    <property type="protein sequence ID" value="VEB42228.1"/>
    <property type="molecule type" value="Genomic_DNA"/>
</dbReference>
<dbReference type="AlphaFoldDB" id="A0A3S4LH75"/>
<evidence type="ECO:0000256" key="13">
    <source>
        <dbReference type="ARBA" id="ARBA00023204"/>
    </source>
</evidence>
<dbReference type="InterPro" id="IPR027417">
    <property type="entry name" value="P-loop_NTPase"/>
</dbReference>
<comment type="similarity">
    <text evidence="15">Belongs to the ABC transporter superfamily. UvrA family.</text>
</comment>
<dbReference type="Gene3D" id="1.10.8.280">
    <property type="entry name" value="ABC transporter ATPase domain-like"/>
    <property type="match status" value="1"/>
</dbReference>
<dbReference type="FunFam" id="1.10.8.280:FF:000001">
    <property type="entry name" value="UvrABC system protein A"/>
    <property type="match status" value="1"/>
</dbReference>
<dbReference type="NCBIfam" id="TIGR00630">
    <property type="entry name" value="uvra"/>
    <property type="match status" value="1"/>
</dbReference>
<feature type="domain" description="VOC" evidence="19">
    <location>
        <begin position="957"/>
        <end position="1082"/>
    </location>
</feature>
<dbReference type="PANTHER" id="PTHR43152">
    <property type="entry name" value="UVRABC SYSTEM PROTEIN A"/>
    <property type="match status" value="1"/>
</dbReference>
<keyword evidence="4" id="KW-0677">Repeat</keyword>
<gene>
    <name evidence="20" type="primary">uvrA</name>
    <name evidence="20" type="ORF">NCTC9695_02671</name>
</gene>
<reference evidence="20 21" key="1">
    <citation type="submission" date="2018-12" db="EMBL/GenBank/DDBJ databases">
        <authorList>
            <consortium name="Pathogen Informatics"/>
        </authorList>
    </citation>
    <scope>NUCLEOTIDE SEQUENCE [LARGE SCALE GENOMIC DNA]</scope>
    <source>
        <strain evidence="20 21">NCTC9695</strain>
    </source>
</reference>
<evidence type="ECO:0000256" key="8">
    <source>
        <dbReference type="ARBA" id="ARBA00022771"/>
    </source>
</evidence>
<proteinExistence type="inferred from homology"/>
<dbReference type="InterPro" id="IPR004360">
    <property type="entry name" value="Glyas_Fos-R_dOase_dom"/>
</dbReference>
<dbReference type="Gene3D" id="1.20.1580.10">
    <property type="entry name" value="ABC transporter ATPase like domain"/>
    <property type="match status" value="3"/>
</dbReference>
<evidence type="ECO:0000256" key="10">
    <source>
        <dbReference type="ARBA" id="ARBA00022840"/>
    </source>
</evidence>
<dbReference type="InterPro" id="IPR041552">
    <property type="entry name" value="UvrA_DNA-bd"/>
</dbReference>
<sequence>MKNVNLDLPRNQLIVITGLSGSGKSSLAFDTLYAEGQRRYVESLSAYARQFLQLMEKPDVDLIEGLSPAISIEQKATSHNPRSTVGTVTEIHDYLRLLFARVGDPHCPDHNVPLSSQTVSQMVDHVLALPEETRVMILAPVIVGRKGENLDLFDDLRAQGFVRVRVDGEVYELDAVPKLDKNKKHTIEVVIDRLKVRADMQQRLAESFETALRHAEGRAIAVEMDSGKEHWFSAKFACPVCSYSLPELEPRLFSFNNPMGACPKCDGLGEITFFDPKRVVAHPELSLASGAIKGWDKRNQFYYQMLLALGEHYGFSVTDLAFDDLPEKVKHVVLHGSGRDSIEFSYMSEKGSKFTRAHPFEGIIPNLERRYRETDSMAVREELAKYQNNQACPHCSGSRLRLEARHVFIGTRTLHEINQLPLKETAQFFETLEFSGQKQAVAEKIVKEIRERVSFLNNVGLDYLNLSRSADTLSGGEAQRIRLASQIGSGLTGVMYVLDEPSIGLHQRDNDRLLGTLKRLRDLGNSVIVVEHDEDAIREADYLVDMGPGAGEHGGEVLVAGTPADVAASENSVTGAFLSGRRKIALPGGRRELSEERMLQLIGATGNNLKDVTLKLPLGGLVCITGVSGSGKSTLINDTLYKIAARDLNGASEEPSPYREIKGLDQLDKVINVDQSPIGRTPRSNPATYTGLFTPIRELFSGVPLARERGYGPGRFSFNVKGGRCEACQGDGVIKVEMHFLPDIYVPCDVCHGKRYNRETLEVQYKGKSIQEVLEMTVEQALEFFAVVPPVARKLKTLMDVGLGYIRLGQSATTLSGGEAQRVKLGLELSKRDTGRTLYILDEPTTGLHFHDIDLLLQVLHRLRESGNTVVVIEHNLDVVKTADWLIDLGRKAAPAAARSSPAAPRNKWRPIRSAIPDATWRRCWRGTRADRPKRCAGHGRRQTHRIQEAGMLSLGKIDHIHIRVKDVATALKWYQRVLGLAPDARYKTDGAHNNAMLANASGNVRLAISEDAEAAPSDAQGAVAFVVGGQDFLEWIDRLAVERVTNREGQTIARDSVHDHRFFCALSFVDPFGNPYEIVSYDHTWLVGKLKLGGQLAV</sequence>
<dbReference type="Gene3D" id="3.30.190.20">
    <property type="match status" value="1"/>
</dbReference>
<dbReference type="CDD" id="cd06587">
    <property type="entry name" value="VOC"/>
    <property type="match status" value="1"/>
</dbReference>
<evidence type="ECO:0000256" key="7">
    <source>
        <dbReference type="ARBA" id="ARBA00022769"/>
    </source>
</evidence>
<dbReference type="InterPro" id="IPR041102">
    <property type="entry name" value="UvrA_inter"/>
</dbReference>
<dbReference type="GO" id="GO:0016887">
    <property type="term" value="F:ATP hydrolysis activity"/>
    <property type="evidence" value="ECO:0007669"/>
    <property type="project" value="InterPro"/>
</dbReference>
<feature type="domain" description="ABC transporter" evidence="18">
    <location>
        <begin position="593"/>
        <end position="916"/>
    </location>
</feature>
<keyword evidence="3" id="KW-0479">Metal-binding</keyword>
<dbReference type="PROSITE" id="PS51819">
    <property type="entry name" value="VOC"/>
    <property type="match status" value="1"/>
</dbReference>
<evidence type="ECO:0000256" key="14">
    <source>
        <dbReference type="ARBA" id="ARBA00023236"/>
    </source>
</evidence>
<dbReference type="Proteomes" id="UP000275777">
    <property type="component" value="Chromosome"/>
</dbReference>
<keyword evidence="6" id="KW-0227">DNA damage</keyword>
<evidence type="ECO:0000256" key="16">
    <source>
        <dbReference type="ARBA" id="ARBA00039316"/>
    </source>
</evidence>
<dbReference type="InterPro" id="IPR004602">
    <property type="entry name" value="UvrA"/>
</dbReference>
<evidence type="ECO:0000259" key="19">
    <source>
        <dbReference type="PROSITE" id="PS51819"/>
    </source>
</evidence>